<comment type="caution">
    <text evidence="5">The sequence shown here is derived from an EMBL/GenBank/DDBJ whole genome shotgun (WGS) entry which is preliminary data.</text>
</comment>
<dbReference type="GO" id="GO:0005840">
    <property type="term" value="C:ribosome"/>
    <property type="evidence" value="ECO:0007669"/>
    <property type="project" value="UniProtKB-KW"/>
</dbReference>
<dbReference type="Pfam" id="PF01599">
    <property type="entry name" value="Ribosomal_S27"/>
    <property type="match status" value="1"/>
</dbReference>
<accession>A0AAD8PGY4</accession>
<evidence type="ECO:0000259" key="4">
    <source>
        <dbReference type="SMART" id="SM01402"/>
    </source>
</evidence>
<evidence type="ECO:0000313" key="6">
    <source>
        <dbReference type="Proteomes" id="UP001230268"/>
    </source>
</evidence>
<dbReference type="AlphaFoldDB" id="A0AAD8PGY4"/>
<evidence type="ECO:0000313" key="5">
    <source>
        <dbReference type="EMBL" id="KAK1445055.1"/>
    </source>
</evidence>
<evidence type="ECO:0000256" key="1">
    <source>
        <dbReference type="ARBA" id="ARBA00022833"/>
    </source>
</evidence>
<gene>
    <name evidence="5" type="ORF">BgAZ_109610</name>
</gene>
<dbReference type="GO" id="GO:1990904">
    <property type="term" value="C:ribonucleoprotein complex"/>
    <property type="evidence" value="ECO:0007669"/>
    <property type="project" value="UniProtKB-KW"/>
</dbReference>
<dbReference type="SMART" id="SM01402">
    <property type="entry name" value="Ribosomal_S27"/>
    <property type="match status" value="1"/>
</dbReference>
<dbReference type="InterPro" id="IPR011332">
    <property type="entry name" value="Ribosomal_zn-bd"/>
</dbReference>
<dbReference type="SUPFAM" id="SSF57829">
    <property type="entry name" value="Zn-binding ribosomal proteins"/>
    <property type="match status" value="1"/>
</dbReference>
<organism evidence="5 6">
    <name type="scientific">Babesia gibsoni</name>
    <dbReference type="NCBI Taxonomy" id="33632"/>
    <lineage>
        <taxon>Eukaryota</taxon>
        <taxon>Sar</taxon>
        <taxon>Alveolata</taxon>
        <taxon>Apicomplexa</taxon>
        <taxon>Aconoidasida</taxon>
        <taxon>Piroplasmida</taxon>
        <taxon>Babesiidae</taxon>
        <taxon>Babesia</taxon>
    </lineage>
</organism>
<dbReference type="Gene3D" id="6.20.50.150">
    <property type="match status" value="1"/>
</dbReference>
<dbReference type="Proteomes" id="UP001230268">
    <property type="component" value="Unassembled WGS sequence"/>
</dbReference>
<proteinExistence type="predicted"/>
<dbReference type="EMBL" id="JAVEPI010000001">
    <property type="protein sequence ID" value="KAK1445055.1"/>
    <property type="molecule type" value="Genomic_DNA"/>
</dbReference>
<evidence type="ECO:0000256" key="3">
    <source>
        <dbReference type="ARBA" id="ARBA00023274"/>
    </source>
</evidence>
<protein>
    <submittedName>
        <fullName evidence="5">Small ribosomal subunit protein eS31 domain containing protein</fullName>
    </submittedName>
</protein>
<feature type="domain" description="Small ribosomal subunit protein eS31" evidence="4">
    <location>
        <begin position="106"/>
        <end position="150"/>
    </location>
</feature>
<evidence type="ECO:0000256" key="2">
    <source>
        <dbReference type="ARBA" id="ARBA00022980"/>
    </source>
</evidence>
<dbReference type="InterPro" id="IPR038582">
    <property type="entry name" value="Ribosomal_eS31_euk-type_sf"/>
</dbReference>
<reference evidence="5" key="1">
    <citation type="submission" date="2023-08" db="EMBL/GenBank/DDBJ databases">
        <title>Draft sequence of the Babesia gibsoni genome.</title>
        <authorList>
            <person name="Yamagishi J.Y."/>
            <person name="Xuan X.X."/>
        </authorList>
    </citation>
    <scope>NUCLEOTIDE SEQUENCE</scope>
    <source>
        <strain evidence="5">Azabu</strain>
    </source>
</reference>
<keyword evidence="1" id="KW-0862">Zinc</keyword>
<name>A0AAD8PGY4_BABGI</name>
<dbReference type="GO" id="GO:0003735">
    <property type="term" value="F:structural constituent of ribosome"/>
    <property type="evidence" value="ECO:0007669"/>
    <property type="project" value="InterPro"/>
</dbReference>
<keyword evidence="3" id="KW-0687">Ribonucleoprotein</keyword>
<keyword evidence="2" id="KW-0689">Ribosomal protein</keyword>
<dbReference type="InterPro" id="IPR002906">
    <property type="entry name" value="Ribosomal_eS31"/>
</dbReference>
<sequence>MEAGQIFVSLFNGNTAVFNSYDATTIADLKSRLAEAYNLEGCTQSLWAGLTEAEDATLIAELLDEELTVNLVQHIDVCGGRKKRKKKQYTTPKKIKHKHKKVKLSVLKFYKVDGDKVVKLLKECPASTCGKGVFMASHHNRSYCGRCGLTYMLNAAE</sequence>
<dbReference type="GO" id="GO:0006412">
    <property type="term" value="P:translation"/>
    <property type="evidence" value="ECO:0007669"/>
    <property type="project" value="InterPro"/>
</dbReference>
<keyword evidence="6" id="KW-1185">Reference proteome</keyword>